<gene>
    <name evidence="1" type="ORF">TbgDal_V6250</name>
</gene>
<evidence type="ECO:0000313" key="2">
    <source>
        <dbReference type="Proteomes" id="UP000002316"/>
    </source>
</evidence>
<sequence>MKKRVSITYLKRCPYVYFLCLFFSALSSRHIQLNQERILAAKSIISSFSFKCKVIIIIIDSAATRKAVNTQRMFFILVVSSTICEIPQVCVDIADLKTYIILSVLFFNIEL</sequence>
<dbReference type="KEGG" id="tbg:TbgDal_V6250"/>
<reference evidence="2" key="1">
    <citation type="journal article" date="2010" name="PLoS Negl. Trop. Dis.">
        <title>The genome sequence of Trypanosoma brucei gambiense, causative agent of chronic human african trypanosomiasis.</title>
        <authorList>
            <person name="Jackson A.P."/>
            <person name="Sanders M."/>
            <person name="Berry A."/>
            <person name="McQuillan J."/>
            <person name="Aslett M.A."/>
            <person name="Quail M.A."/>
            <person name="Chukualim B."/>
            <person name="Capewell P."/>
            <person name="MacLeod A."/>
            <person name="Melville S.E."/>
            <person name="Gibson W."/>
            <person name="Barry J.D."/>
            <person name="Berriman M."/>
            <person name="Hertz-Fowler C."/>
        </authorList>
    </citation>
    <scope>NUCLEOTIDE SEQUENCE [LARGE SCALE GENOMIC DNA]</scope>
    <source>
        <strain evidence="2">MHOM/CI/86/DAL972</strain>
    </source>
</reference>
<name>C9ZQ07_TRYB9</name>
<protein>
    <submittedName>
        <fullName evidence="1">Uncharacterized protein</fullName>
    </submittedName>
</protein>
<dbReference type="GeneID" id="23861652"/>
<dbReference type="Proteomes" id="UP000002316">
    <property type="component" value="Chromosome 5"/>
</dbReference>
<evidence type="ECO:0000313" key="1">
    <source>
        <dbReference type="EMBL" id="CBH11485.1"/>
    </source>
</evidence>
<proteinExistence type="predicted"/>
<dbReference type="RefSeq" id="XP_011773772.1">
    <property type="nucleotide sequence ID" value="XM_011775470.1"/>
</dbReference>
<organism evidence="1 2">
    <name type="scientific">Trypanosoma brucei gambiense (strain MHOM/CI/86/DAL972)</name>
    <dbReference type="NCBI Taxonomy" id="679716"/>
    <lineage>
        <taxon>Eukaryota</taxon>
        <taxon>Discoba</taxon>
        <taxon>Euglenozoa</taxon>
        <taxon>Kinetoplastea</taxon>
        <taxon>Metakinetoplastina</taxon>
        <taxon>Trypanosomatida</taxon>
        <taxon>Trypanosomatidae</taxon>
        <taxon>Trypanosoma</taxon>
    </lineage>
</organism>
<dbReference type="AlphaFoldDB" id="C9ZQ07"/>
<accession>C9ZQ07</accession>
<dbReference type="EMBL" id="FN554968">
    <property type="protein sequence ID" value="CBH11485.1"/>
    <property type="molecule type" value="Genomic_DNA"/>
</dbReference>